<dbReference type="Pfam" id="PF08724">
    <property type="entry name" value="Rep_N"/>
    <property type="match status" value="1"/>
</dbReference>
<dbReference type="GO" id="GO:0042025">
    <property type="term" value="C:host cell nucleus"/>
    <property type="evidence" value="ECO:0007669"/>
    <property type="project" value="UniProtKB-SubCell"/>
</dbReference>
<evidence type="ECO:0000256" key="7">
    <source>
        <dbReference type="ARBA" id="ARBA00022759"/>
    </source>
</evidence>
<dbReference type="GO" id="GO:0004519">
    <property type="term" value="F:endonuclease activity"/>
    <property type="evidence" value="ECO:0007669"/>
    <property type="project" value="UniProtKB-UniRule"/>
</dbReference>
<keyword evidence="3 12" id="KW-0235">DNA replication</keyword>
<keyword evidence="9" id="KW-0067">ATP-binding</keyword>
<dbReference type="PROSITE" id="PS51206">
    <property type="entry name" value="SF3_HELICASE_1"/>
    <property type="match status" value="1"/>
</dbReference>
<dbReference type="InterPro" id="IPR049901">
    <property type="entry name" value="PV_NS1-NUC"/>
</dbReference>
<dbReference type="GO" id="GO:0046872">
    <property type="term" value="F:metal ion binding"/>
    <property type="evidence" value="ECO:0007669"/>
    <property type="project" value="UniProtKB-KW"/>
</dbReference>
<dbReference type="GO" id="GO:0019079">
    <property type="term" value="P:viral genome replication"/>
    <property type="evidence" value="ECO:0007669"/>
    <property type="project" value="InterPro"/>
</dbReference>
<evidence type="ECO:0000256" key="13">
    <source>
        <dbReference type="SAM" id="MobiDB-lite"/>
    </source>
</evidence>
<comment type="subcellular location">
    <subcellularLocation>
        <location evidence="1 12">Host nucleus</location>
    </subcellularLocation>
</comment>
<evidence type="ECO:0000313" key="16">
    <source>
        <dbReference type="EMBL" id="QTE03943.1"/>
    </source>
</evidence>
<dbReference type="InterPro" id="IPR014015">
    <property type="entry name" value="Helicase_SF3_DNA-vir"/>
</dbReference>
<dbReference type="InterPro" id="IPR001257">
    <property type="entry name" value="Parvovirus_NS1_helicase"/>
</dbReference>
<dbReference type="Gene3D" id="3.40.50.300">
    <property type="entry name" value="P-loop containing nucleotide triphosphate hydrolases"/>
    <property type="match status" value="1"/>
</dbReference>
<feature type="compositionally biased region" description="Basic and acidic residues" evidence="13">
    <location>
        <begin position="537"/>
        <end position="546"/>
    </location>
</feature>
<dbReference type="PROSITE" id="PS52022">
    <property type="entry name" value="PV_NS1_NUC"/>
    <property type="match status" value="1"/>
</dbReference>
<evidence type="ECO:0000256" key="6">
    <source>
        <dbReference type="ARBA" id="ARBA00022741"/>
    </source>
</evidence>
<evidence type="ECO:0000256" key="12">
    <source>
        <dbReference type="PROSITE-ProRule" id="PRU01366"/>
    </source>
</evidence>
<dbReference type="Gene3D" id="1.10.10.950">
    <property type="match status" value="1"/>
</dbReference>
<keyword evidence="6 12" id="KW-0547">Nucleotide-binding</keyword>
<dbReference type="InterPro" id="IPR027417">
    <property type="entry name" value="P-loop_NTPase"/>
</dbReference>
<evidence type="ECO:0000256" key="11">
    <source>
        <dbReference type="ARBA" id="ARBA00023125"/>
    </source>
</evidence>
<dbReference type="GO" id="GO:0006260">
    <property type="term" value="P:DNA replication"/>
    <property type="evidence" value="ECO:0007669"/>
    <property type="project" value="UniProtKB-UniRule"/>
</dbReference>
<feature type="domain" description="PV NS1-Nuc" evidence="15">
    <location>
        <begin position="2"/>
        <end position="200"/>
    </location>
</feature>
<evidence type="ECO:0000256" key="1">
    <source>
        <dbReference type="ARBA" id="ARBA00004147"/>
    </source>
</evidence>
<keyword evidence="8 12" id="KW-0378">Hydrolase</keyword>
<dbReference type="Pfam" id="PF01057">
    <property type="entry name" value="Parvo_NS1"/>
    <property type="match status" value="1"/>
</dbReference>
<sequence length="676" mass="77504">MDSNKFYEIIVQLPNDIEAELPNISDSFVNWISNREWTLPEGSDWDLDQVDQVQLTLGDKIQREMYRHWVGITHDENAYFFTQLEQSPNYFHLHVLFQCCGIKPMVLGRYVKQIQQRVVSTVYSGHNPQIENWMRITKTKNVGGCNKIRDKSYIPAYLIPKQQPEVHWAWTNIQEYVNACLNARLRQEIAEAHLQEAGFENLSQEGGLARNSDGAPVIPGKASRRYMELVDWLVDRGITTEKQWLTENKESYRSFQASSNSARQIKAALQNAIQEMLLTKSAPDYLIGKTIPSEEDIRKNKIYDIFQRNGYDPAYAANVLVGWCKGAFNKRNTIWLFGPATTGKTNIAEAIAHAVPFYGCVNWTNENFPFNDCLNKMIIWWEEGKMTAKVVESAKAILGGSRVRVDQKCKSSEEIQPTPVIITSNTNMCHVIDGNSTTFEHQKPLEDRMFLFELVKVLPPDFGKVTKQEVRDFFRWGIENPIEVTHEFRVPKAAASKRKSTNQNPDDEFQFTPETIKRATTSAFQSVSRENTFDSTSRFEETRTQKETSGSSTPELDRYERKCAKHLHLDKVRFYCSGCETINRRLDVCFSHGVLNCEECFPSDPVQKIKLCYQPCAICHLLGKSPDVKKCAACRLKNVTMQIIEESSSESEGRASNEASSLIRPEQEWDDTLNEQ</sequence>
<protein>
    <submittedName>
        <fullName evidence="16">Replication-associated protein</fullName>
    </submittedName>
</protein>
<evidence type="ECO:0000256" key="3">
    <source>
        <dbReference type="ARBA" id="ARBA00022705"/>
    </source>
</evidence>
<dbReference type="GO" id="GO:0003677">
    <property type="term" value="F:DNA binding"/>
    <property type="evidence" value="ECO:0007669"/>
    <property type="project" value="UniProtKB-UniRule"/>
</dbReference>
<keyword evidence="7 12" id="KW-0255">Endonuclease</keyword>
<keyword evidence="10 12" id="KW-0190">Covalent protein-DNA linkage</keyword>
<dbReference type="GO" id="GO:0016787">
    <property type="term" value="F:hydrolase activity"/>
    <property type="evidence" value="ECO:0007669"/>
    <property type="project" value="UniProtKB-KW"/>
</dbReference>
<evidence type="ECO:0000259" key="14">
    <source>
        <dbReference type="PROSITE" id="PS51206"/>
    </source>
</evidence>
<organism evidence="16">
    <name type="scientific">Psittacidae dependoparvovirus</name>
    <dbReference type="NCBI Taxonomy" id="2794570"/>
    <lineage>
        <taxon>Viruses</taxon>
        <taxon>Monodnaviria</taxon>
        <taxon>Shotokuvirae</taxon>
        <taxon>Cossaviricota</taxon>
        <taxon>Quintoviricetes</taxon>
        <taxon>Piccovirales</taxon>
        <taxon>Parvoviridae</taxon>
        <taxon>Parvovirinae</taxon>
        <taxon>Dependoparvovirus</taxon>
        <taxon>Dependoparvovirus psittacine1</taxon>
    </lineage>
</organism>
<dbReference type="SUPFAM" id="SSF52540">
    <property type="entry name" value="P-loop containing nucleoside triphosphate hydrolases"/>
    <property type="match status" value="1"/>
</dbReference>
<feature type="domain" description="SF3 helicase" evidence="14">
    <location>
        <begin position="300"/>
        <end position="467"/>
    </location>
</feature>
<dbReference type="SUPFAM" id="SSF55464">
    <property type="entry name" value="Origin of replication-binding domain, RBD-like"/>
    <property type="match status" value="1"/>
</dbReference>
<name>A0A8A4XCH4_9VIRU</name>
<evidence type="ECO:0000256" key="9">
    <source>
        <dbReference type="ARBA" id="ARBA00022840"/>
    </source>
</evidence>
<accession>A0A8A4XCH4</accession>
<dbReference type="EMBL" id="MW046511">
    <property type="protein sequence ID" value="QTE03943.1"/>
    <property type="molecule type" value="Genomic_DNA"/>
</dbReference>
<feature type="region of interest" description="Disordered" evidence="13">
    <location>
        <begin position="528"/>
        <end position="555"/>
    </location>
</feature>
<keyword evidence="2 12" id="KW-1048">Host nucleus</keyword>
<evidence type="ECO:0000259" key="15">
    <source>
        <dbReference type="PROSITE" id="PS52022"/>
    </source>
</evidence>
<keyword evidence="4 12" id="KW-0540">Nuclease</keyword>
<evidence type="ECO:0000256" key="10">
    <source>
        <dbReference type="ARBA" id="ARBA00023124"/>
    </source>
</evidence>
<reference evidence="16" key="1">
    <citation type="submission" date="2020-09" db="EMBL/GenBank/DDBJ databases">
        <title>Parvovirus dark matter in the feces of wild birds.</title>
        <authorList>
            <person name="Dai Z."/>
            <person name="Yang S."/>
            <person name="Zhang W."/>
        </authorList>
    </citation>
    <scope>NUCLEOTIDE SEQUENCE</scope>
    <source>
        <strain evidence="16">Par084par07</strain>
    </source>
</reference>
<feature type="region of interest" description="Disordered" evidence="13">
    <location>
        <begin position="646"/>
        <end position="676"/>
    </location>
</feature>
<dbReference type="InterPro" id="IPR014835">
    <property type="entry name" value="NS1-Nuc"/>
</dbReference>
<evidence type="ECO:0000256" key="5">
    <source>
        <dbReference type="ARBA" id="ARBA00022723"/>
    </source>
</evidence>
<evidence type="ECO:0000256" key="2">
    <source>
        <dbReference type="ARBA" id="ARBA00022562"/>
    </source>
</evidence>
<keyword evidence="11 12" id="KW-0238">DNA-binding</keyword>
<evidence type="ECO:0000256" key="4">
    <source>
        <dbReference type="ARBA" id="ARBA00022722"/>
    </source>
</evidence>
<proteinExistence type="predicted"/>
<dbReference type="Gene3D" id="3.40.1310.20">
    <property type="match status" value="1"/>
</dbReference>
<evidence type="ECO:0000256" key="8">
    <source>
        <dbReference type="ARBA" id="ARBA00022801"/>
    </source>
</evidence>
<keyword evidence="5" id="KW-0479">Metal-binding</keyword>
<feature type="short sequence motif" description="RCR-2" evidence="12">
    <location>
        <begin position="92"/>
        <end position="94"/>
    </location>
</feature>
<feature type="short sequence motif" description="RCR-3" evidence="12">
    <location>
        <begin position="157"/>
        <end position="161"/>
    </location>
</feature>
<feature type="active site" description="For nuclease activity" evidence="12">
    <location>
        <position position="157"/>
    </location>
</feature>
<dbReference type="GO" id="GO:0005524">
    <property type="term" value="F:ATP binding"/>
    <property type="evidence" value="ECO:0007669"/>
    <property type="project" value="UniProtKB-KW"/>
</dbReference>